<reference evidence="2 3" key="1">
    <citation type="submission" date="2020-04" db="EMBL/GenBank/DDBJ databases">
        <authorList>
            <person name="Wallbank WR R."/>
            <person name="Pardo Diaz C."/>
            <person name="Kozak K."/>
            <person name="Martin S."/>
            <person name="Jiggins C."/>
            <person name="Moest M."/>
            <person name="Warren A I."/>
            <person name="Byers J.R.P. K."/>
            <person name="Montejo-Kovacevich G."/>
            <person name="Yen C E."/>
        </authorList>
    </citation>
    <scope>NUCLEOTIDE SEQUENCE [LARGE SCALE GENOMIC DNA]</scope>
</reference>
<comment type="caution">
    <text evidence="2">The sequence shown here is derived from an EMBL/GenBank/DDBJ whole genome shotgun (WGS) entry which is preliminary data.</text>
</comment>
<organism evidence="2 3">
    <name type="scientific">Arctia plantaginis</name>
    <name type="common">Wood tiger moth</name>
    <name type="synonym">Phalaena plantaginis</name>
    <dbReference type="NCBI Taxonomy" id="874455"/>
    <lineage>
        <taxon>Eukaryota</taxon>
        <taxon>Metazoa</taxon>
        <taxon>Ecdysozoa</taxon>
        <taxon>Arthropoda</taxon>
        <taxon>Hexapoda</taxon>
        <taxon>Insecta</taxon>
        <taxon>Pterygota</taxon>
        <taxon>Neoptera</taxon>
        <taxon>Endopterygota</taxon>
        <taxon>Lepidoptera</taxon>
        <taxon>Glossata</taxon>
        <taxon>Ditrysia</taxon>
        <taxon>Noctuoidea</taxon>
        <taxon>Erebidae</taxon>
        <taxon>Arctiinae</taxon>
        <taxon>Arctia</taxon>
    </lineage>
</organism>
<gene>
    <name evidence="2" type="ORF">APLA_LOCUS13290</name>
</gene>
<sequence length="90" mass="9871">MAGWLDLAVPTSAVSAHSTVEVFTRYTPESWGPIRTWSSSPFSLLKRDMSSPATETRRIGITPVKDRDGHSTLPGADITISNWPKTEAKN</sequence>
<protein>
    <submittedName>
        <fullName evidence="2">Uncharacterized protein</fullName>
    </submittedName>
</protein>
<dbReference type="EMBL" id="CADEBD010000348">
    <property type="protein sequence ID" value="CAB3250770.1"/>
    <property type="molecule type" value="Genomic_DNA"/>
</dbReference>
<feature type="region of interest" description="Disordered" evidence="1">
    <location>
        <begin position="48"/>
        <end position="90"/>
    </location>
</feature>
<accession>A0A8S1AVZ3</accession>
<evidence type="ECO:0000313" key="2">
    <source>
        <dbReference type="EMBL" id="CAB3250770.1"/>
    </source>
</evidence>
<dbReference type="OrthoDB" id="10017160at2759"/>
<evidence type="ECO:0000313" key="3">
    <source>
        <dbReference type="Proteomes" id="UP000494256"/>
    </source>
</evidence>
<evidence type="ECO:0000256" key="1">
    <source>
        <dbReference type="SAM" id="MobiDB-lite"/>
    </source>
</evidence>
<dbReference type="Proteomes" id="UP000494256">
    <property type="component" value="Unassembled WGS sequence"/>
</dbReference>
<dbReference type="AlphaFoldDB" id="A0A8S1AVZ3"/>
<proteinExistence type="predicted"/>
<name>A0A8S1AVZ3_ARCPL</name>